<comment type="caution">
    <text evidence="2">The sequence shown here is derived from an EMBL/GenBank/DDBJ whole genome shotgun (WGS) entry which is preliminary data.</text>
</comment>
<feature type="region of interest" description="Disordered" evidence="1">
    <location>
        <begin position="141"/>
        <end position="177"/>
    </location>
</feature>
<organism evidence="2 3">
    <name type="scientific">Brassica cretica</name>
    <name type="common">Mustard</name>
    <dbReference type="NCBI Taxonomy" id="69181"/>
    <lineage>
        <taxon>Eukaryota</taxon>
        <taxon>Viridiplantae</taxon>
        <taxon>Streptophyta</taxon>
        <taxon>Embryophyta</taxon>
        <taxon>Tracheophyta</taxon>
        <taxon>Spermatophyta</taxon>
        <taxon>Magnoliopsida</taxon>
        <taxon>eudicotyledons</taxon>
        <taxon>Gunneridae</taxon>
        <taxon>Pentapetalae</taxon>
        <taxon>rosids</taxon>
        <taxon>malvids</taxon>
        <taxon>Brassicales</taxon>
        <taxon>Brassicaceae</taxon>
        <taxon>Brassiceae</taxon>
        <taxon>Brassica</taxon>
    </lineage>
</organism>
<proteinExistence type="predicted"/>
<feature type="compositionally biased region" description="Basic and acidic residues" evidence="1">
    <location>
        <begin position="309"/>
        <end position="318"/>
    </location>
</feature>
<keyword evidence="3" id="KW-1185">Reference proteome</keyword>
<feature type="region of interest" description="Disordered" evidence="1">
    <location>
        <begin position="1"/>
        <end position="61"/>
    </location>
</feature>
<name>A0ABQ7CTR2_BRACR</name>
<feature type="compositionally biased region" description="Basic and acidic residues" evidence="1">
    <location>
        <begin position="868"/>
        <end position="894"/>
    </location>
</feature>
<feature type="region of interest" description="Disordered" evidence="1">
    <location>
        <begin position="309"/>
        <end position="333"/>
    </location>
</feature>
<evidence type="ECO:0000256" key="1">
    <source>
        <dbReference type="SAM" id="MobiDB-lite"/>
    </source>
</evidence>
<evidence type="ECO:0000313" key="3">
    <source>
        <dbReference type="Proteomes" id="UP000266723"/>
    </source>
</evidence>
<feature type="region of interest" description="Disordered" evidence="1">
    <location>
        <begin position="868"/>
        <end position="903"/>
    </location>
</feature>
<dbReference type="EMBL" id="QGKV02000759">
    <property type="protein sequence ID" value="KAF3562802.1"/>
    <property type="molecule type" value="Genomic_DNA"/>
</dbReference>
<feature type="compositionally biased region" description="Polar residues" evidence="1">
    <location>
        <begin position="319"/>
        <end position="333"/>
    </location>
</feature>
<evidence type="ECO:0000313" key="2">
    <source>
        <dbReference type="EMBL" id="KAF3562802.1"/>
    </source>
</evidence>
<feature type="compositionally biased region" description="Basic and acidic residues" evidence="1">
    <location>
        <begin position="141"/>
        <end position="152"/>
    </location>
</feature>
<gene>
    <name evidence="2" type="ORF">DY000_02014416</name>
</gene>
<protein>
    <submittedName>
        <fullName evidence="2">Uncharacterized protein</fullName>
    </submittedName>
</protein>
<dbReference type="PANTHER" id="PTHR33223">
    <property type="entry name" value="CCHC-TYPE DOMAIN-CONTAINING PROTEIN"/>
    <property type="match status" value="1"/>
</dbReference>
<feature type="region of interest" description="Disordered" evidence="1">
    <location>
        <begin position="703"/>
        <end position="722"/>
    </location>
</feature>
<reference evidence="2 3" key="1">
    <citation type="journal article" date="2020" name="BMC Genomics">
        <title>Intraspecific diversification of the crop wild relative Brassica cretica Lam. using demographic model selection.</title>
        <authorList>
            <person name="Kioukis A."/>
            <person name="Michalopoulou V.A."/>
            <person name="Briers L."/>
            <person name="Pirintsos S."/>
            <person name="Studholme D.J."/>
            <person name="Pavlidis P."/>
            <person name="Sarris P.F."/>
        </authorList>
    </citation>
    <scope>NUCLEOTIDE SEQUENCE [LARGE SCALE GENOMIC DNA]</scope>
    <source>
        <strain evidence="3">cv. PFS-1207/04</strain>
    </source>
</reference>
<feature type="compositionally biased region" description="Basic and acidic residues" evidence="1">
    <location>
        <begin position="707"/>
        <end position="722"/>
    </location>
</feature>
<feature type="compositionally biased region" description="Polar residues" evidence="1">
    <location>
        <begin position="1"/>
        <end position="12"/>
    </location>
</feature>
<feature type="compositionally biased region" description="Acidic residues" evidence="1">
    <location>
        <begin position="37"/>
        <end position="51"/>
    </location>
</feature>
<sequence>MPTLETPNSGGDTTRPPMTLNGDGAPHEKAKGTQIYDVEDNESEPEPDNEVSEGGAKTKSPMTANPWWKGSHGLCLYFPSIFETLCMYKASPLYCGRGPLVSKSVEIGLFDPVFGTMARDREGRISTAKTASLQKIMESRIRDQQEHDEHMQKRMRQSSPRRNQKIERKPPDFVQYGSSKNRRFKEEDAEKTVKHSWFSEKDKEELLQVIMDVEKQFKRTNTTHPYIETKHQEPVTTVSELKNAGPDSAAPIQEVQTKTSMEKEKSETEQECSLFLPQSELNYNTSCDELTCLKPVQLSSLVSVSHVAKVDSAEKEPEQSTQGEELEQQKNLQSETIHESLSYDPQKHCKEFNMVTSMPELFVVVSTQYVKRFGLEKVKDFCVSNSVYDRMLKSFKELEPDKLFDQKCFQYDNKNISGHVLSFERFMNHSEKILEPVFKPTEFYFRKPCDLFARNEENSFVVNFPRHELISDYFLASTYVMKEPRKLHEPKLHHSDVRVEILKSANISVFELDCSRAKNDSKCIGLFFEDILVYNTFFDKSVAKLKLEFTVSECMNLILDDIWVCNIFFDMHNRWRNHTVLCFGDILVYNTFFNMITHLPCPKQSEKGTCEERGYNDQSINDESLAKLEMQQSNLGNCLAASFDIGAVRGSYLNNQRELTNKLAKVSDHVFKNSFITDCTDMMHLFLSKEPCADYDEALIHTRRKNKPEEDKRFKPPDLNPGRHQDVTCFILIKEAPPDAAYKPKPSKNKFGIRLLLYDNFSCANFIKVYYGTSDPDDHIAQYRQRMLAVALPKESRKATMCKGDKFVEQFASSRDLEKTLDGLYEILQHRAEPLRGYIARFNQEKVAIPEFNILTAIYAFKRGTARERPKVVKPDQNERDERPSPRPTKDFGNRSRGKYQNRPIEKAEGMAVYTWPDISHLSISKLELVNVLRQMGQQVKWPQKMKVPDSFRNPGLWCDFHHDHGHKMEDCVPLRIEVNELLKKGHPWEFLSVKAKSHLSKETSGKPTKVFPTSPPRQDRVIHVISGGSEISGISHAAAKKRTWKAKHSLEAAKPKRMILGTDEINFIAKEQEKVLAQYHDALVISLTVANCLVKRI</sequence>
<dbReference type="PANTHER" id="PTHR33223:SF9">
    <property type="entry name" value="RETROTRANSPOSON GAG DOMAIN-CONTAINING PROTEIN"/>
    <property type="match status" value="1"/>
</dbReference>
<accession>A0ABQ7CTR2</accession>
<dbReference type="Proteomes" id="UP000266723">
    <property type="component" value="Unassembled WGS sequence"/>
</dbReference>